<name>A0ABT1UNC1_9GAMM</name>
<proteinExistence type="predicted"/>
<gene>
    <name evidence="1" type="ORF">NP603_21675</name>
</gene>
<comment type="caution">
    <text evidence="1">The sequence shown here is derived from an EMBL/GenBank/DDBJ whole genome shotgun (WGS) entry which is preliminary data.</text>
</comment>
<accession>A0ABT1UNC1</accession>
<sequence>MIASKVIRDHRRHITRADYIDTRPILGSENVDFPRIGSLQSRALRKLLAGQMPTHRDFDFASHSYR</sequence>
<evidence type="ECO:0000313" key="1">
    <source>
        <dbReference type="EMBL" id="MCQ8183728.1"/>
    </source>
</evidence>
<keyword evidence="2" id="KW-1185">Reference proteome</keyword>
<dbReference type="EMBL" id="JANIBM010000075">
    <property type="protein sequence ID" value="MCQ8183728.1"/>
    <property type="molecule type" value="Genomic_DNA"/>
</dbReference>
<protein>
    <submittedName>
        <fullName evidence="1">Uncharacterized protein</fullName>
    </submittedName>
</protein>
<dbReference type="RefSeq" id="WP_256612948.1">
    <property type="nucleotide sequence ID" value="NZ_JANIBM010000075.1"/>
</dbReference>
<organism evidence="1 2">
    <name type="scientific">Methylomonas aurea</name>
    <dbReference type="NCBI Taxonomy" id="2952224"/>
    <lineage>
        <taxon>Bacteria</taxon>
        <taxon>Pseudomonadati</taxon>
        <taxon>Pseudomonadota</taxon>
        <taxon>Gammaproteobacteria</taxon>
        <taxon>Methylococcales</taxon>
        <taxon>Methylococcaceae</taxon>
        <taxon>Methylomonas</taxon>
    </lineage>
</organism>
<dbReference type="Proteomes" id="UP001524569">
    <property type="component" value="Unassembled WGS sequence"/>
</dbReference>
<evidence type="ECO:0000313" key="2">
    <source>
        <dbReference type="Proteomes" id="UP001524569"/>
    </source>
</evidence>
<reference evidence="1 2" key="1">
    <citation type="submission" date="2022-07" db="EMBL/GenBank/DDBJ databases">
        <title>Methylomonas rivi sp. nov., Methylomonas rosea sp. nov., Methylomonas aureus sp. nov. and Methylomonas subterranea sp. nov., four novel methanotrophs isolated from a freshwater creek and the deep terrestrial subsurface.</title>
        <authorList>
            <person name="Abin C."/>
            <person name="Sankaranarayanan K."/>
            <person name="Garner C."/>
            <person name="Sindelar R."/>
            <person name="Kotary K."/>
            <person name="Garner R."/>
            <person name="Barclay S."/>
            <person name="Lawson P."/>
            <person name="Krumholz L."/>
        </authorList>
    </citation>
    <scope>NUCLEOTIDE SEQUENCE [LARGE SCALE GENOMIC DNA]</scope>
    <source>
        <strain evidence="1 2">SURF-1</strain>
    </source>
</reference>